<dbReference type="InterPro" id="IPR035901">
    <property type="entry name" value="GIY-YIG_endonuc_sf"/>
</dbReference>
<dbReference type="SUPFAM" id="SSF82771">
    <property type="entry name" value="GIY-YIG endonuclease"/>
    <property type="match status" value="1"/>
</dbReference>
<sequence length="120" mass="14258">MDRKKELKQLYKETKIEAGVYQIRNTVNNKVFIGSTRNLKTLKGKQFELEVGTNTNKVLQGEWNQYGKDAFSFEVLEVLKPKDTGFFDVKRELKKLEELWMEKIQPYEERGYNRMKSTDL</sequence>
<evidence type="ECO:0000313" key="3">
    <source>
        <dbReference type="Proteomes" id="UP000309170"/>
    </source>
</evidence>
<dbReference type="Pfam" id="PF01541">
    <property type="entry name" value="GIY-YIG"/>
    <property type="match status" value="1"/>
</dbReference>
<comment type="caution">
    <text evidence="2">The sequence shown here is derived from an EMBL/GenBank/DDBJ whole genome shotgun (WGS) entry which is preliminary data.</text>
</comment>
<protein>
    <submittedName>
        <fullName evidence="2">GIY-YIG nuclease family protein</fullName>
    </submittedName>
</protein>
<dbReference type="EMBL" id="SZNT01000139">
    <property type="protein sequence ID" value="TKH11832.1"/>
    <property type="molecule type" value="Genomic_DNA"/>
</dbReference>
<organism evidence="2 3">
    <name type="scientific">Peribacillus simplex</name>
    <dbReference type="NCBI Taxonomy" id="1478"/>
    <lineage>
        <taxon>Bacteria</taxon>
        <taxon>Bacillati</taxon>
        <taxon>Bacillota</taxon>
        <taxon>Bacilli</taxon>
        <taxon>Bacillales</taxon>
        <taxon>Bacillaceae</taxon>
        <taxon>Peribacillus</taxon>
    </lineage>
</organism>
<reference evidence="2 3" key="1">
    <citation type="journal article" date="2019" name="Environ. Microbiol.">
        <title>An active ?-lactamase is a part of an orchestrated cell wall stress resistance network of Bacillus subtilis and related rhizosphere species.</title>
        <authorList>
            <person name="Bucher T."/>
            <person name="Keren-Paz A."/>
            <person name="Hausser J."/>
            <person name="Olender T."/>
            <person name="Cytryn E."/>
            <person name="Kolodkin-Gal I."/>
        </authorList>
    </citation>
    <scope>NUCLEOTIDE SEQUENCE [LARGE SCALE GENOMIC DNA]</scope>
    <source>
        <strain evidence="2 3">I4</strain>
    </source>
</reference>
<evidence type="ECO:0000313" key="2">
    <source>
        <dbReference type="EMBL" id="TKH11832.1"/>
    </source>
</evidence>
<dbReference type="AlphaFoldDB" id="A0A9X9ESR3"/>
<dbReference type="RefSeq" id="WP_137023649.1">
    <property type="nucleotide sequence ID" value="NZ_SZNT01000139.1"/>
</dbReference>
<proteinExistence type="predicted"/>
<name>A0A9X9ESR3_9BACI</name>
<dbReference type="CDD" id="cd10451">
    <property type="entry name" value="GIY-YIG_LuxR_like"/>
    <property type="match status" value="1"/>
</dbReference>
<dbReference type="Gene3D" id="3.40.1440.10">
    <property type="entry name" value="GIY-YIG endonuclease"/>
    <property type="match status" value="1"/>
</dbReference>
<evidence type="ECO:0000259" key="1">
    <source>
        <dbReference type="Pfam" id="PF01541"/>
    </source>
</evidence>
<accession>A0A9X9ESR3</accession>
<dbReference type="Proteomes" id="UP000309170">
    <property type="component" value="Unassembled WGS sequence"/>
</dbReference>
<feature type="domain" description="GIY-YIG" evidence="1">
    <location>
        <begin position="18"/>
        <end position="106"/>
    </location>
</feature>
<dbReference type="InterPro" id="IPR000305">
    <property type="entry name" value="GIY-YIG_endonuc"/>
</dbReference>
<gene>
    <name evidence="2" type="ORF">FC678_11125</name>
</gene>